<keyword evidence="3" id="KW-0862">Zinc</keyword>
<protein>
    <submittedName>
        <fullName evidence="7">Molecular chaperone DnaK</fullName>
    </submittedName>
</protein>
<dbReference type="PANTHER" id="PTHR33823">
    <property type="entry name" value="RNA POLYMERASE-BINDING TRANSCRIPTION FACTOR DKSA-RELATED"/>
    <property type="match status" value="1"/>
</dbReference>
<dbReference type="InterPro" id="IPR000962">
    <property type="entry name" value="Znf_DskA_TraR"/>
</dbReference>
<dbReference type="Gene3D" id="1.20.120.910">
    <property type="entry name" value="DksA, coiled-coil domain"/>
    <property type="match status" value="1"/>
</dbReference>
<dbReference type="SUPFAM" id="SSF109635">
    <property type="entry name" value="DnaK suppressor protein DksA, alpha-hairpin domain"/>
    <property type="match status" value="1"/>
</dbReference>
<dbReference type="InterPro" id="IPR037187">
    <property type="entry name" value="DnaK_N"/>
</dbReference>
<gene>
    <name evidence="7" type="ORF">D7M11_02655</name>
</gene>
<proteinExistence type="predicted"/>
<evidence type="ECO:0000256" key="3">
    <source>
        <dbReference type="ARBA" id="ARBA00022833"/>
    </source>
</evidence>
<organism evidence="7 8">
    <name type="scientific">Paenibacillus ginsengarvi</name>
    <dbReference type="NCBI Taxonomy" id="400777"/>
    <lineage>
        <taxon>Bacteria</taxon>
        <taxon>Bacillati</taxon>
        <taxon>Bacillota</taxon>
        <taxon>Bacilli</taxon>
        <taxon>Bacillales</taxon>
        <taxon>Paenibacillaceae</taxon>
        <taxon>Paenibacillus</taxon>
    </lineage>
</organism>
<keyword evidence="2" id="KW-0863">Zinc-finger</keyword>
<dbReference type="Pfam" id="PF01258">
    <property type="entry name" value="zf-dskA_traR"/>
    <property type="match status" value="1"/>
</dbReference>
<dbReference type="RefSeq" id="WP_120745579.1">
    <property type="nucleotide sequence ID" value="NZ_RBAH01000001.1"/>
</dbReference>
<dbReference type="EMBL" id="RBAH01000001">
    <property type="protein sequence ID" value="RKN86872.1"/>
    <property type="molecule type" value="Genomic_DNA"/>
</dbReference>
<feature type="region of interest" description="Disordered" evidence="5">
    <location>
        <begin position="227"/>
        <end position="249"/>
    </location>
</feature>
<feature type="zinc finger region" description="dksA C4-type" evidence="4">
    <location>
        <begin position="95"/>
        <end position="119"/>
    </location>
</feature>
<dbReference type="SUPFAM" id="SSF57716">
    <property type="entry name" value="Glucocorticoid receptor-like (DNA-binding domain)"/>
    <property type="match status" value="1"/>
</dbReference>
<evidence type="ECO:0000256" key="1">
    <source>
        <dbReference type="ARBA" id="ARBA00022723"/>
    </source>
</evidence>
<accession>A0A3B0CPQ0</accession>
<name>A0A3B0CPQ0_9BACL</name>
<comment type="caution">
    <text evidence="7">The sequence shown here is derived from an EMBL/GenBank/DDBJ whole genome shotgun (WGS) entry which is preliminary data.</text>
</comment>
<dbReference type="AlphaFoldDB" id="A0A3B0CPQ0"/>
<sequence length="249" mass="28565">MNPLTNEQLDLLRDTLERERQTIERMLARSDHFGSADSLRSTTGELSAYDNHPADLGSEVFERGKDIALNEHEEHRLEDISNALERMNEGTYGRCGVCGKPIPIERLQAMPETEYCFEHVPDRELSQRRPVEEFVLEPPFGRSSLDERETETEFDGEDAWQTVESWGNSDSPAMAESREVHDYDSMYIESDENVGFVEPYESFVATDLFGNHVSIVRNRQYREYMEHGEGEPLLEPDSYLAGDQDESSS</sequence>
<dbReference type="PANTHER" id="PTHR33823:SF4">
    <property type="entry name" value="GENERAL STRESS PROTEIN 16O"/>
    <property type="match status" value="1"/>
</dbReference>
<dbReference type="GO" id="GO:0008270">
    <property type="term" value="F:zinc ion binding"/>
    <property type="evidence" value="ECO:0007669"/>
    <property type="project" value="UniProtKB-KW"/>
</dbReference>
<evidence type="ECO:0000313" key="7">
    <source>
        <dbReference type="EMBL" id="RKN86872.1"/>
    </source>
</evidence>
<evidence type="ECO:0000256" key="2">
    <source>
        <dbReference type="ARBA" id="ARBA00022771"/>
    </source>
</evidence>
<evidence type="ECO:0000313" key="8">
    <source>
        <dbReference type="Proteomes" id="UP000282311"/>
    </source>
</evidence>
<dbReference type="Proteomes" id="UP000282311">
    <property type="component" value="Unassembled WGS sequence"/>
</dbReference>
<reference evidence="7 8" key="1">
    <citation type="journal article" date="2007" name="Int. J. Syst. Evol. Microbiol.">
        <title>Paenibacillus ginsengarvi sp. nov., isolated from soil from ginseng cultivation.</title>
        <authorList>
            <person name="Yoon M.H."/>
            <person name="Ten L.N."/>
            <person name="Im W.T."/>
        </authorList>
    </citation>
    <scope>NUCLEOTIDE SEQUENCE [LARGE SCALE GENOMIC DNA]</scope>
    <source>
        <strain evidence="7 8">KCTC 13059</strain>
    </source>
</reference>
<feature type="domain" description="Zinc finger DksA/TraR C4-type" evidence="6">
    <location>
        <begin position="90"/>
        <end position="118"/>
    </location>
</feature>
<evidence type="ECO:0000259" key="6">
    <source>
        <dbReference type="Pfam" id="PF01258"/>
    </source>
</evidence>
<keyword evidence="1" id="KW-0479">Metal-binding</keyword>
<keyword evidence="8" id="KW-1185">Reference proteome</keyword>
<dbReference type="NCBIfam" id="TIGR02890">
    <property type="entry name" value="bacill_yteA"/>
    <property type="match status" value="1"/>
</dbReference>
<dbReference type="OrthoDB" id="9811543at2"/>
<dbReference type="PROSITE" id="PS51128">
    <property type="entry name" value="ZF_DKSA_2"/>
    <property type="match status" value="1"/>
</dbReference>
<evidence type="ECO:0000256" key="4">
    <source>
        <dbReference type="PROSITE-ProRule" id="PRU00510"/>
    </source>
</evidence>
<evidence type="ECO:0000256" key="5">
    <source>
        <dbReference type="SAM" id="MobiDB-lite"/>
    </source>
</evidence>
<dbReference type="InterPro" id="IPR014240">
    <property type="entry name" value="YteA"/>
</dbReference>